<keyword evidence="2" id="KW-1185">Reference proteome</keyword>
<name>A0ABW5ZGR0_9BACL</name>
<dbReference type="SUPFAM" id="SSF52833">
    <property type="entry name" value="Thioredoxin-like"/>
    <property type="match status" value="1"/>
</dbReference>
<reference evidence="2" key="1">
    <citation type="journal article" date="2019" name="Int. J. Syst. Evol. Microbiol.">
        <title>The Global Catalogue of Microorganisms (GCM) 10K type strain sequencing project: providing services to taxonomists for standard genome sequencing and annotation.</title>
        <authorList>
            <consortium name="The Broad Institute Genomics Platform"/>
            <consortium name="The Broad Institute Genome Sequencing Center for Infectious Disease"/>
            <person name="Wu L."/>
            <person name="Ma J."/>
        </authorList>
    </citation>
    <scope>NUCLEOTIDE SEQUENCE [LARGE SCALE GENOMIC DNA]</scope>
    <source>
        <strain evidence="2">KCTC 13528</strain>
    </source>
</reference>
<dbReference type="CDD" id="cd02947">
    <property type="entry name" value="TRX_family"/>
    <property type="match status" value="1"/>
</dbReference>
<comment type="caution">
    <text evidence="1">The sequence shown here is derived from an EMBL/GenBank/DDBJ whole genome shotgun (WGS) entry which is preliminary data.</text>
</comment>
<gene>
    <name evidence="1" type="ORF">ACFS5P_09300</name>
</gene>
<evidence type="ECO:0000313" key="2">
    <source>
        <dbReference type="Proteomes" id="UP001597561"/>
    </source>
</evidence>
<evidence type="ECO:0000313" key="1">
    <source>
        <dbReference type="EMBL" id="MFD2912073.1"/>
    </source>
</evidence>
<dbReference type="InterPro" id="IPR036249">
    <property type="entry name" value="Thioredoxin-like_sf"/>
</dbReference>
<dbReference type="Gene3D" id="3.40.30.10">
    <property type="entry name" value="Glutaredoxin"/>
    <property type="match status" value="1"/>
</dbReference>
<proteinExistence type="predicted"/>
<sequence>MTNLNEWFDKGLTAEAYKDQMESHKENMESVYEQFTLPEDETFFEKLKEQQLRAIVITEDWCGDAMMNNPVLLKLAERSGMDVRFVLRDSNLELMDQYLTNGKSRAIPIFIFIDQNGKELAKWGPRAKKVQAFVDEARSSLPAKEDPAFKGGQQLMIKQLTAAYTEREDFWNEVYHELKDQLTMVKSAN</sequence>
<organism evidence="1 2">
    <name type="scientific">Jeotgalibacillus terrae</name>
    <dbReference type="NCBI Taxonomy" id="587735"/>
    <lineage>
        <taxon>Bacteria</taxon>
        <taxon>Bacillati</taxon>
        <taxon>Bacillota</taxon>
        <taxon>Bacilli</taxon>
        <taxon>Bacillales</taxon>
        <taxon>Caryophanaceae</taxon>
        <taxon>Jeotgalibacillus</taxon>
    </lineage>
</organism>
<dbReference type="EMBL" id="JBHUPG010000017">
    <property type="protein sequence ID" value="MFD2912073.1"/>
    <property type="molecule type" value="Genomic_DNA"/>
</dbReference>
<dbReference type="Proteomes" id="UP001597561">
    <property type="component" value="Unassembled WGS sequence"/>
</dbReference>
<accession>A0ABW5ZGR0</accession>
<protein>
    <submittedName>
        <fullName evidence="1">Thioredoxin family protein</fullName>
    </submittedName>
</protein>
<dbReference type="Pfam" id="PF14595">
    <property type="entry name" value="Thioredoxin_9"/>
    <property type="match status" value="1"/>
</dbReference>
<dbReference type="RefSeq" id="WP_204730421.1">
    <property type="nucleotide sequence ID" value="NZ_JAFBDK010000017.1"/>
</dbReference>